<evidence type="ECO:0000313" key="5">
    <source>
        <dbReference type="Proteomes" id="UP000015520"/>
    </source>
</evidence>
<dbReference type="PANTHER" id="PTHR45138:SF9">
    <property type="entry name" value="DIGUANYLATE CYCLASE DGCM-RELATED"/>
    <property type="match status" value="1"/>
</dbReference>
<dbReference type="OrthoDB" id="7323245at2"/>
<dbReference type="PATRIC" id="fig|1172190.3.peg.1711"/>
<accession>T0KF67</accession>
<dbReference type="eggNOG" id="COG2199">
    <property type="taxonomic scope" value="Bacteria"/>
</dbReference>
<dbReference type="RefSeq" id="WP_021288026.1">
    <property type="nucleotide sequence ID" value="NZ_AUPZ01000013.1"/>
</dbReference>
<dbReference type="InterPro" id="IPR050469">
    <property type="entry name" value="Diguanylate_Cyclase"/>
</dbReference>
<dbReference type="SUPFAM" id="SSF55073">
    <property type="entry name" value="Nucleotide cyclase"/>
    <property type="match status" value="1"/>
</dbReference>
<dbReference type="PROSITE" id="PS50887">
    <property type="entry name" value="GGDEF"/>
    <property type="match status" value="1"/>
</dbReference>
<dbReference type="Gene3D" id="3.30.70.270">
    <property type="match status" value="1"/>
</dbReference>
<organism evidence="4 5">
    <name type="scientific">Sulfurimonas hongkongensis</name>
    <dbReference type="NCBI Taxonomy" id="1172190"/>
    <lineage>
        <taxon>Bacteria</taxon>
        <taxon>Pseudomonadati</taxon>
        <taxon>Campylobacterota</taxon>
        <taxon>Epsilonproteobacteria</taxon>
        <taxon>Campylobacterales</taxon>
        <taxon>Sulfurimonadaceae</taxon>
        <taxon>Sulfurimonas</taxon>
    </lineage>
</organism>
<dbReference type="CDD" id="cd01949">
    <property type="entry name" value="GGDEF"/>
    <property type="match status" value="1"/>
</dbReference>
<dbReference type="NCBIfam" id="TIGR00254">
    <property type="entry name" value="GGDEF"/>
    <property type="match status" value="1"/>
</dbReference>
<dbReference type="Pfam" id="PF00990">
    <property type="entry name" value="GGDEF"/>
    <property type="match status" value="1"/>
</dbReference>
<feature type="domain" description="GGDEF" evidence="3">
    <location>
        <begin position="172"/>
        <end position="304"/>
    </location>
</feature>
<dbReference type="FunFam" id="3.30.70.270:FF:000001">
    <property type="entry name" value="Diguanylate cyclase domain protein"/>
    <property type="match status" value="1"/>
</dbReference>
<dbReference type="GO" id="GO:0052621">
    <property type="term" value="F:diguanylate cyclase activity"/>
    <property type="evidence" value="ECO:0007669"/>
    <property type="project" value="UniProtKB-EC"/>
</dbReference>
<evidence type="ECO:0000256" key="2">
    <source>
        <dbReference type="ARBA" id="ARBA00034247"/>
    </source>
</evidence>
<dbReference type="EC" id="2.7.7.65" evidence="1"/>
<evidence type="ECO:0000259" key="3">
    <source>
        <dbReference type="PROSITE" id="PS50887"/>
    </source>
</evidence>
<proteinExistence type="predicted"/>
<evidence type="ECO:0000256" key="1">
    <source>
        <dbReference type="ARBA" id="ARBA00012528"/>
    </source>
</evidence>
<dbReference type="STRING" id="1172190.M947_08890"/>
<reference evidence="4 5" key="1">
    <citation type="submission" date="2013-07" db="EMBL/GenBank/DDBJ databases">
        <title>Sulfurimonas hongkongensis AST-10 Genome Sequencing.</title>
        <authorList>
            <person name="Cai L."/>
            <person name="Zhang T."/>
        </authorList>
    </citation>
    <scope>NUCLEOTIDE SEQUENCE [LARGE SCALE GENOMIC DNA]</scope>
    <source>
        <strain evidence="4 5">AST-10</strain>
    </source>
</reference>
<dbReference type="Proteomes" id="UP000015520">
    <property type="component" value="Unassembled WGS sequence"/>
</dbReference>
<dbReference type="InterPro" id="IPR000160">
    <property type="entry name" value="GGDEF_dom"/>
</dbReference>
<protein>
    <recommendedName>
        <fullName evidence="1">diguanylate cyclase</fullName>
        <ecNumber evidence="1">2.7.7.65</ecNumber>
    </recommendedName>
</protein>
<name>T0KF67_9BACT</name>
<dbReference type="EMBL" id="AUPZ01000013">
    <property type="protein sequence ID" value="EQB35389.1"/>
    <property type="molecule type" value="Genomic_DNA"/>
</dbReference>
<evidence type="ECO:0000313" key="4">
    <source>
        <dbReference type="EMBL" id="EQB35389.1"/>
    </source>
</evidence>
<keyword evidence="5" id="KW-1185">Reference proteome</keyword>
<dbReference type="InterPro" id="IPR029787">
    <property type="entry name" value="Nucleotide_cyclase"/>
</dbReference>
<dbReference type="SMART" id="SM00267">
    <property type="entry name" value="GGDEF"/>
    <property type="match status" value="1"/>
</dbReference>
<dbReference type="InterPro" id="IPR043128">
    <property type="entry name" value="Rev_trsase/Diguanyl_cyclase"/>
</dbReference>
<gene>
    <name evidence="4" type="ORF">M947_08890</name>
</gene>
<comment type="caution">
    <text evidence="4">The sequence shown here is derived from an EMBL/GenBank/DDBJ whole genome shotgun (WGS) entry which is preliminary data.</text>
</comment>
<sequence>MQKDELISLANEMCKELSTIIDQQESASKEQIANYLKESAQIIMDIDDKDITSKGFVESLFQNAYKEIADKSLSSYANTNQKIEKLTKLHEKTLVECNSQHIDLPSLTTKFNEIQLHMSDEVKKANEIITQLTTQVKNLEEKSNLDSLTKVFNRRALSSHLKMLCSNSDLPYEFHLLLLDIDDFKSINDKHGHLAGDKVLIFIANILKKTLRDGDKVFRYGGEEFVIILNRIDEQHCLKITKRLLDIVRSNKLIYKGEGLRVTMSVGTTKYSAGDTPDSIIARADKALYKAKSSGKNQMVSEQK</sequence>
<dbReference type="AlphaFoldDB" id="T0KF67"/>
<comment type="catalytic activity">
    <reaction evidence="2">
        <text>2 GTP = 3',3'-c-di-GMP + 2 diphosphate</text>
        <dbReference type="Rhea" id="RHEA:24898"/>
        <dbReference type="ChEBI" id="CHEBI:33019"/>
        <dbReference type="ChEBI" id="CHEBI:37565"/>
        <dbReference type="ChEBI" id="CHEBI:58805"/>
        <dbReference type="EC" id="2.7.7.65"/>
    </reaction>
</comment>
<dbReference type="PANTHER" id="PTHR45138">
    <property type="entry name" value="REGULATORY COMPONENTS OF SENSORY TRANSDUCTION SYSTEM"/>
    <property type="match status" value="1"/>
</dbReference>